<name>A0AAV7DQU6_ARIFI</name>
<dbReference type="EMBL" id="JAINDJ010000053">
    <property type="protein sequence ID" value="KAG9438591.1"/>
    <property type="molecule type" value="Genomic_DNA"/>
</dbReference>
<gene>
    <name evidence="1" type="ORF">H6P81_021463</name>
</gene>
<organism evidence="1 2">
    <name type="scientific">Aristolochia fimbriata</name>
    <name type="common">White veined hardy Dutchman's pipe vine</name>
    <dbReference type="NCBI Taxonomy" id="158543"/>
    <lineage>
        <taxon>Eukaryota</taxon>
        <taxon>Viridiplantae</taxon>
        <taxon>Streptophyta</taxon>
        <taxon>Embryophyta</taxon>
        <taxon>Tracheophyta</taxon>
        <taxon>Spermatophyta</taxon>
        <taxon>Magnoliopsida</taxon>
        <taxon>Magnoliidae</taxon>
        <taxon>Piperales</taxon>
        <taxon>Aristolochiaceae</taxon>
        <taxon>Aristolochia</taxon>
    </lineage>
</organism>
<proteinExistence type="predicted"/>
<protein>
    <submittedName>
        <fullName evidence="1">Uncharacterized protein</fullName>
    </submittedName>
</protein>
<dbReference type="AlphaFoldDB" id="A0AAV7DQU6"/>
<dbReference type="Proteomes" id="UP000825729">
    <property type="component" value="Unassembled WGS sequence"/>
</dbReference>
<keyword evidence="2" id="KW-1185">Reference proteome</keyword>
<comment type="caution">
    <text evidence="1">The sequence shown here is derived from an EMBL/GenBank/DDBJ whole genome shotgun (WGS) entry which is preliminary data.</text>
</comment>
<evidence type="ECO:0000313" key="2">
    <source>
        <dbReference type="Proteomes" id="UP000825729"/>
    </source>
</evidence>
<sequence>MRRRWRVSLGLLAPLKGSGKACVSLLIQGRDRSGPPPILILDHQAGAYGAFVGFAMHGSASAYGSGAAASGARWTCAEWWCFRQMSRRLRLPPSLHRTDLPKALLGQLALMYSPFETRHRPAVAAGNGGRNRGARYFPLRLSLTPVCSNAGRTKVFMDPCECGSPGGLG</sequence>
<evidence type="ECO:0000313" key="1">
    <source>
        <dbReference type="EMBL" id="KAG9438591.1"/>
    </source>
</evidence>
<reference evidence="1 2" key="1">
    <citation type="submission" date="2021-07" db="EMBL/GenBank/DDBJ databases">
        <title>The Aristolochia fimbriata genome: insights into angiosperm evolution, floral development and chemical biosynthesis.</title>
        <authorList>
            <person name="Jiao Y."/>
        </authorList>
    </citation>
    <scope>NUCLEOTIDE SEQUENCE [LARGE SCALE GENOMIC DNA]</scope>
    <source>
        <strain evidence="1">IBCAS-2021</strain>
        <tissue evidence="1">Leaf</tissue>
    </source>
</reference>
<accession>A0AAV7DQU6</accession>